<dbReference type="FunFam" id="3.40.640.10:FF:000009">
    <property type="entry name" value="Cystathionine gamma-synthase homolog"/>
    <property type="match status" value="1"/>
</dbReference>
<dbReference type="GO" id="GO:0019346">
    <property type="term" value="P:transsulfuration"/>
    <property type="evidence" value="ECO:0007669"/>
    <property type="project" value="InterPro"/>
</dbReference>
<dbReference type="Gene3D" id="3.40.640.10">
    <property type="entry name" value="Type I PLP-dependent aspartate aminotransferase-like (Major domain)"/>
    <property type="match status" value="1"/>
</dbReference>
<dbReference type="InterPro" id="IPR000277">
    <property type="entry name" value="Cys/Met-Metab_PyrdxlP-dep_enz"/>
</dbReference>
<dbReference type="Pfam" id="PF01053">
    <property type="entry name" value="Cys_Met_Meta_PP"/>
    <property type="match status" value="1"/>
</dbReference>
<feature type="modified residue" description="N6-(pyridoxal phosphate)lysine" evidence="4">
    <location>
        <position position="199"/>
    </location>
</feature>
<dbReference type="EMBL" id="JACOOR010000001">
    <property type="protein sequence ID" value="MBC5658400.1"/>
    <property type="molecule type" value="Genomic_DNA"/>
</dbReference>
<evidence type="ECO:0000256" key="3">
    <source>
        <dbReference type="ARBA" id="ARBA00022898"/>
    </source>
</evidence>
<reference evidence="6" key="1">
    <citation type="submission" date="2020-08" db="EMBL/GenBank/DDBJ databases">
        <title>Genome public.</title>
        <authorList>
            <person name="Liu C."/>
            <person name="Sun Q."/>
        </authorList>
    </citation>
    <scope>NUCLEOTIDE SEQUENCE</scope>
    <source>
        <strain evidence="6">NSJ-68</strain>
    </source>
</reference>
<gene>
    <name evidence="6" type="ORF">H8S44_01190</name>
</gene>
<comment type="caution">
    <text evidence="6">The sequence shown here is derived from an EMBL/GenBank/DDBJ whole genome shotgun (WGS) entry which is preliminary data.</text>
</comment>
<dbReference type="GO" id="GO:0030170">
    <property type="term" value="F:pyridoxal phosphate binding"/>
    <property type="evidence" value="ECO:0007669"/>
    <property type="project" value="InterPro"/>
</dbReference>
<evidence type="ECO:0000313" key="7">
    <source>
        <dbReference type="Proteomes" id="UP000649345"/>
    </source>
</evidence>
<dbReference type="InterPro" id="IPR015424">
    <property type="entry name" value="PyrdxlP-dep_Trfase"/>
</dbReference>
<sequence length="368" mass="40543">MAYAIDTRCIHGEEHGNPDYNHAISYPIYQTASFSHLTPGHNPNGFDYSRESNPTRAYLEETLSSLEGARDTIAFSSGMAAISAVFEYFRPGDHIICGEDLYGGAVRLIEQVCRKNGYEVEFADTTDPDVLKAALKENTKAIYFETPTNPMMRITDIAAVAELAHRAGALVIVDNTFMTPYFQNPLKEGADVVVHSGTKYLAGHNDSVCGFLCSGSAELADRFRLLSKTTGAALGPFESWLCLRGLKTLALRMERHKSNAEAVSRWLREQSMVTNVYYAGSGMISFTVTSPEIAVAILKNIRLITFAESLGGTESLLTYPAVQTHPDVPRKQREKLGITDTLLRLSVGIENPDDIIADLRQAFENTEK</sequence>
<dbReference type="Proteomes" id="UP000649345">
    <property type="component" value="Unassembled WGS sequence"/>
</dbReference>
<evidence type="ECO:0000256" key="5">
    <source>
        <dbReference type="RuleBase" id="RU362118"/>
    </source>
</evidence>
<evidence type="ECO:0000256" key="1">
    <source>
        <dbReference type="ARBA" id="ARBA00001933"/>
    </source>
</evidence>
<dbReference type="GO" id="GO:0005737">
    <property type="term" value="C:cytoplasm"/>
    <property type="evidence" value="ECO:0007669"/>
    <property type="project" value="TreeGrafter"/>
</dbReference>
<keyword evidence="3 4" id="KW-0663">Pyridoxal phosphate</keyword>
<dbReference type="InterPro" id="IPR015422">
    <property type="entry name" value="PyrdxlP-dep_Trfase_small"/>
</dbReference>
<dbReference type="Gene3D" id="3.90.1150.10">
    <property type="entry name" value="Aspartate Aminotransferase, domain 1"/>
    <property type="match status" value="2"/>
</dbReference>
<keyword evidence="6" id="KW-0808">Transferase</keyword>
<dbReference type="FunFam" id="3.90.1150.10:FF:000070">
    <property type="entry name" value="Putative cystathionine gamma-synthase"/>
    <property type="match status" value="1"/>
</dbReference>
<evidence type="ECO:0000256" key="4">
    <source>
        <dbReference type="PIRSR" id="PIRSR001434-2"/>
    </source>
</evidence>
<evidence type="ECO:0000256" key="2">
    <source>
        <dbReference type="ARBA" id="ARBA00009077"/>
    </source>
</evidence>
<dbReference type="PIRSF" id="PIRSF001434">
    <property type="entry name" value="CGS"/>
    <property type="match status" value="1"/>
</dbReference>
<organism evidence="6 7">
    <name type="scientific">Anaerosacchariphilus hominis</name>
    <dbReference type="NCBI Taxonomy" id="2763017"/>
    <lineage>
        <taxon>Bacteria</taxon>
        <taxon>Bacillati</taxon>
        <taxon>Bacillota</taxon>
        <taxon>Clostridia</taxon>
        <taxon>Lachnospirales</taxon>
        <taxon>Lachnospiraceae</taxon>
        <taxon>Anaerosacchariphilus</taxon>
    </lineage>
</organism>
<dbReference type="PROSITE" id="PS00868">
    <property type="entry name" value="CYS_MET_METAB_PP"/>
    <property type="match status" value="1"/>
</dbReference>
<dbReference type="CDD" id="cd00614">
    <property type="entry name" value="CGS_like"/>
    <property type="match status" value="1"/>
</dbReference>
<dbReference type="RefSeq" id="WP_186872870.1">
    <property type="nucleotide sequence ID" value="NZ_JACOOR010000001.1"/>
</dbReference>
<dbReference type="GO" id="GO:0016846">
    <property type="term" value="F:carbon-sulfur lyase activity"/>
    <property type="evidence" value="ECO:0007669"/>
    <property type="project" value="TreeGrafter"/>
</dbReference>
<dbReference type="InterPro" id="IPR054542">
    <property type="entry name" value="Cys_met_metab_PP"/>
</dbReference>
<dbReference type="PANTHER" id="PTHR11808">
    <property type="entry name" value="TRANS-SULFURATION ENZYME FAMILY MEMBER"/>
    <property type="match status" value="1"/>
</dbReference>
<protein>
    <submittedName>
        <fullName evidence="6">PLP-dependent transferase</fullName>
    </submittedName>
</protein>
<proteinExistence type="inferred from homology"/>
<accession>A0A923L9Z5</accession>
<comment type="cofactor">
    <cofactor evidence="1 5">
        <name>pyridoxal 5'-phosphate</name>
        <dbReference type="ChEBI" id="CHEBI:597326"/>
    </cofactor>
</comment>
<dbReference type="GO" id="GO:0016740">
    <property type="term" value="F:transferase activity"/>
    <property type="evidence" value="ECO:0007669"/>
    <property type="project" value="UniProtKB-KW"/>
</dbReference>
<keyword evidence="7" id="KW-1185">Reference proteome</keyword>
<comment type="similarity">
    <text evidence="2 5">Belongs to the trans-sulfuration enzymes family.</text>
</comment>
<dbReference type="PANTHER" id="PTHR11808:SF90">
    <property type="entry name" value="CYSTATHIONINE GAMMA-SYNTHASE"/>
    <property type="match status" value="1"/>
</dbReference>
<dbReference type="SUPFAM" id="SSF53383">
    <property type="entry name" value="PLP-dependent transferases"/>
    <property type="match status" value="1"/>
</dbReference>
<dbReference type="InterPro" id="IPR015421">
    <property type="entry name" value="PyrdxlP-dep_Trfase_major"/>
</dbReference>
<evidence type="ECO:0000313" key="6">
    <source>
        <dbReference type="EMBL" id="MBC5658400.1"/>
    </source>
</evidence>
<name>A0A923L9Z5_9FIRM</name>
<dbReference type="AlphaFoldDB" id="A0A923L9Z5"/>